<keyword evidence="1" id="KW-0472">Membrane</keyword>
<protein>
    <submittedName>
        <fullName evidence="2">Uncharacterized protein</fullName>
    </submittedName>
</protein>
<proteinExistence type="predicted"/>
<dbReference type="RefSeq" id="WP_379819715.1">
    <property type="nucleotide sequence ID" value="NZ_JBHUMD010000005.1"/>
</dbReference>
<dbReference type="Proteomes" id="UP001597480">
    <property type="component" value="Unassembled WGS sequence"/>
</dbReference>
<gene>
    <name evidence="2" type="ORF">ACFSR3_03345</name>
</gene>
<reference evidence="3" key="1">
    <citation type="journal article" date="2019" name="Int. J. Syst. Evol. Microbiol.">
        <title>The Global Catalogue of Microorganisms (GCM) 10K type strain sequencing project: providing services to taxonomists for standard genome sequencing and annotation.</title>
        <authorList>
            <consortium name="The Broad Institute Genomics Platform"/>
            <consortium name="The Broad Institute Genome Sequencing Center for Infectious Disease"/>
            <person name="Wu L."/>
            <person name="Ma J."/>
        </authorList>
    </citation>
    <scope>NUCLEOTIDE SEQUENCE [LARGE SCALE GENOMIC DNA]</scope>
    <source>
        <strain evidence="3">KCTC 42107</strain>
    </source>
</reference>
<evidence type="ECO:0000313" key="3">
    <source>
        <dbReference type="Proteomes" id="UP001597480"/>
    </source>
</evidence>
<comment type="caution">
    <text evidence="2">The sequence shown here is derived from an EMBL/GenBank/DDBJ whole genome shotgun (WGS) entry which is preliminary data.</text>
</comment>
<feature type="transmembrane region" description="Helical" evidence="1">
    <location>
        <begin position="9"/>
        <end position="28"/>
    </location>
</feature>
<accession>A0ABW5NSQ1</accession>
<evidence type="ECO:0000256" key="1">
    <source>
        <dbReference type="SAM" id="Phobius"/>
    </source>
</evidence>
<sequence>MKPWVKTGLFYAIWMFVFMTFVAPYILVWTGFQDENEPKFLIGKILINAVFWLIFGLIFGYWNGKKKNGPKKQIDS</sequence>
<name>A0ABW5NSQ1_9FLAO</name>
<organism evidence="2 3">
    <name type="scientific">Flavobacterium suzhouense</name>
    <dbReference type="NCBI Taxonomy" id="1529638"/>
    <lineage>
        <taxon>Bacteria</taxon>
        <taxon>Pseudomonadati</taxon>
        <taxon>Bacteroidota</taxon>
        <taxon>Flavobacteriia</taxon>
        <taxon>Flavobacteriales</taxon>
        <taxon>Flavobacteriaceae</taxon>
        <taxon>Flavobacterium</taxon>
    </lineage>
</organism>
<keyword evidence="1" id="KW-0812">Transmembrane</keyword>
<feature type="transmembrane region" description="Helical" evidence="1">
    <location>
        <begin position="40"/>
        <end position="62"/>
    </location>
</feature>
<keyword evidence="1" id="KW-1133">Transmembrane helix</keyword>
<dbReference type="EMBL" id="JBHUMD010000005">
    <property type="protein sequence ID" value="MFD2601079.1"/>
    <property type="molecule type" value="Genomic_DNA"/>
</dbReference>
<evidence type="ECO:0000313" key="2">
    <source>
        <dbReference type="EMBL" id="MFD2601079.1"/>
    </source>
</evidence>
<keyword evidence="3" id="KW-1185">Reference proteome</keyword>